<proteinExistence type="predicted"/>
<evidence type="ECO:0000313" key="3">
    <source>
        <dbReference type="Proteomes" id="UP000191691"/>
    </source>
</evidence>
<dbReference type="AlphaFoldDB" id="A0A1V6Z9X2"/>
<gene>
    <name evidence="2" type="ORF">PENNAL_c0001G08813</name>
</gene>
<feature type="compositionally biased region" description="Polar residues" evidence="1">
    <location>
        <begin position="1"/>
        <end position="11"/>
    </location>
</feature>
<sequence length="203" mass="23497">MSEPFESQASKTVPYCDDRPPQYDPCQPNQDVLTSVVENEHTRRVLIQRLEELDRKILSLSERNPIEIDYFQAVNFFLELGQLCTEGVQISTESANIHKERTIQNTELYTAMSRLTDTEFNRTYASLGRDSNRLMRHELDQDHEDRGNCYRDCGNDSQRSLVKKQIEGAEDCTCDSPCSRDRFFELSAKMDKINDNSSALRVK</sequence>
<accession>A0A1V6Z9X2</accession>
<dbReference type="OMA" id="DCTCDSP"/>
<protein>
    <submittedName>
        <fullName evidence="2">Uncharacterized protein</fullName>
    </submittedName>
</protein>
<dbReference type="EMBL" id="MOOB01000001">
    <property type="protein sequence ID" value="OQE96460.1"/>
    <property type="molecule type" value="Genomic_DNA"/>
</dbReference>
<evidence type="ECO:0000313" key="2">
    <source>
        <dbReference type="EMBL" id="OQE96460.1"/>
    </source>
</evidence>
<keyword evidence="3" id="KW-1185">Reference proteome</keyword>
<comment type="caution">
    <text evidence="2">The sequence shown here is derived from an EMBL/GenBank/DDBJ whole genome shotgun (WGS) entry which is preliminary data.</text>
</comment>
<name>A0A1V6Z9X2_PENNA</name>
<organism evidence="2 3">
    <name type="scientific">Penicillium nalgiovense</name>
    <dbReference type="NCBI Taxonomy" id="60175"/>
    <lineage>
        <taxon>Eukaryota</taxon>
        <taxon>Fungi</taxon>
        <taxon>Dikarya</taxon>
        <taxon>Ascomycota</taxon>
        <taxon>Pezizomycotina</taxon>
        <taxon>Eurotiomycetes</taxon>
        <taxon>Eurotiomycetidae</taxon>
        <taxon>Eurotiales</taxon>
        <taxon>Aspergillaceae</taxon>
        <taxon>Penicillium</taxon>
    </lineage>
</organism>
<reference evidence="3" key="1">
    <citation type="journal article" date="2017" name="Nat. Microbiol.">
        <title>Global analysis of biosynthetic gene clusters reveals vast potential of secondary metabolite production in Penicillium species.</title>
        <authorList>
            <person name="Nielsen J.C."/>
            <person name="Grijseels S."/>
            <person name="Prigent S."/>
            <person name="Ji B."/>
            <person name="Dainat J."/>
            <person name="Nielsen K.F."/>
            <person name="Frisvad J.C."/>
            <person name="Workman M."/>
            <person name="Nielsen J."/>
        </authorList>
    </citation>
    <scope>NUCLEOTIDE SEQUENCE [LARGE SCALE GENOMIC DNA]</scope>
    <source>
        <strain evidence="3">IBT 13039</strain>
    </source>
</reference>
<evidence type="ECO:0000256" key="1">
    <source>
        <dbReference type="SAM" id="MobiDB-lite"/>
    </source>
</evidence>
<dbReference type="Proteomes" id="UP000191691">
    <property type="component" value="Unassembled WGS sequence"/>
</dbReference>
<feature type="region of interest" description="Disordered" evidence="1">
    <location>
        <begin position="1"/>
        <end position="22"/>
    </location>
</feature>